<dbReference type="EMBL" id="QNRF01000004">
    <property type="protein sequence ID" value="RBO83419.1"/>
    <property type="molecule type" value="Genomic_DNA"/>
</dbReference>
<evidence type="ECO:0000259" key="1">
    <source>
        <dbReference type="Pfam" id="PF18734"/>
    </source>
</evidence>
<organism evidence="2 3">
    <name type="scientific">Marinomonas aquiplantarum</name>
    <dbReference type="NCBI Taxonomy" id="491951"/>
    <lineage>
        <taxon>Bacteria</taxon>
        <taxon>Pseudomonadati</taxon>
        <taxon>Pseudomonadota</taxon>
        <taxon>Gammaproteobacteria</taxon>
        <taxon>Oceanospirillales</taxon>
        <taxon>Oceanospirillaceae</taxon>
        <taxon>Marinomonas</taxon>
    </lineage>
</organism>
<dbReference type="Pfam" id="PF18734">
    <property type="entry name" value="HEPN_AbiU2"/>
    <property type="match status" value="1"/>
</dbReference>
<proteinExistence type="predicted"/>
<gene>
    <name evidence="2" type="ORF">DFP76_104238</name>
</gene>
<evidence type="ECO:0000313" key="3">
    <source>
        <dbReference type="Proteomes" id="UP000252086"/>
    </source>
</evidence>
<protein>
    <recommendedName>
        <fullName evidence="1">HEPN AbiU2-like domain-containing protein</fullName>
    </recommendedName>
</protein>
<name>A0A366D1P4_9GAMM</name>
<feature type="domain" description="HEPN AbiU2-like" evidence="1">
    <location>
        <begin position="29"/>
        <end position="165"/>
    </location>
</feature>
<sequence length="203" mass="23221">MEHLDPMNALDFNLLDVNQEDLQVLKSVFSNVCIDLTLYMQLFGEDESCNELNEFNSFVFPLIQKAYLERICIKVATLMDPAASNWGKQKNLSLCQFIAQTESELLKGKFETLKKFYIDSGIKDWRNKVLAHSDLLTVSDKEPLKVSFTLDQVNDFIEGIQSFIDMMSDPRLATDISVVLPYDRSGVAFVAKIKQCNMRNKTK</sequence>
<keyword evidence="3" id="KW-1185">Reference proteome</keyword>
<dbReference type="InterPro" id="IPR040704">
    <property type="entry name" value="HEPN_AbiU2"/>
</dbReference>
<reference evidence="2 3" key="1">
    <citation type="submission" date="2018-06" db="EMBL/GenBank/DDBJ databases">
        <title>Genomic Encyclopedia of Type Strains, Phase III (KMG-III): the genomes of soil and plant-associated and newly described type strains.</title>
        <authorList>
            <person name="Whitman W."/>
        </authorList>
    </citation>
    <scope>NUCLEOTIDE SEQUENCE [LARGE SCALE GENOMIC DNA]</scope>
    <source>
        <strain evidence="2 3">CECT 7732</strain>
    </source>
</reference>
<dbReference type="AlphaFoldDB" id="A0A366D1P4"/>
<dbReference type="Proteomes" id="UP000252086">
    <property type="component" value="Unassembled WGS sequence"/>
</dbReference>
<evidence type="ECO:0000313" key="2">
    <source>
        <dbReference type="EMBL" id="RBO83419.1"/>
    </source>
</evidence>
<accession>A0A366D1P4</accession>
<comment type="caution">
    <text evidence="2">The sequence shown here is derived from an EMBL/GenBank/DDBJ whole genome shotgun (WGS) entry which is preliminary data.</text>
</comment>